<keyword evidence="3" id="KW-1185">Reference proteome</keyword>
<name>A0A3P8YX94_ESOLU</name>
<protein>
    <submittedName>
        <fullName evidence="2">Uncharacterized protein</fullName>
    </submittedName>
</protein>
<accession>A0A3P8YX94</accession>
<keyword evidence="1" id="KW-1133">Transmembrane helix</keyword>
<dbReference type="Proteomes" id="UP000265140">
    <property type="component" value="Chromosome 24"/>
</dbReference>
<evidence type="ECO:0000313" key="2">
    <source>
        <dbReference type="Ensembl" id="ENSELUP00000021186.3"/>
    </source>
</evidence>
<keyword evidence="1" id="KW-0812">Transmembrane</keyword>
<reference evidence="2" key="3">
    <citation type="submission" date="2025-08" db="UniProtKB">
        <authorList>
            <consortium name="Ensembl"/>
        </authorList>
    </citation>
    <scope>IDENTIFICATION</scope>
</reference>
<evidence type="ECO:0000256" key="1">
    <source>
        <dbReference type="SAM" id="Phobius"/>
    </source>
</evidence>
<evidence type="ECO:0000313" key="3">
    <source>
        <dbReference type="Proteomes" id="UP000265140"/>
    </source>
</evidence>
<dbReference type="AlphaFoldDB" id="A0A3P8YX94"/>
<proteinExistence type="predicted"/>
<dbReference type="InterPro" id="IPR013783">
    <property type="entry name" value="Ig-like_fold"/>
</dbReference>
<dbReference type="Ensembl" id="ENSELUT00000031803.3">
    <property type="protein sequence ID" value="ENSELUP00000021186.3"/>
    <property type="gene ID" value="ENSELUG00000020368.3"/>
</dbReference>
<sequence>VGLAQWNSNWVELPHHPLKFHWILYSSVTMTCNWFPASQVPEDLQLYYRYSGKDDIAECGDYLNTFLVHPTKPKAPKVNIKKEGNDLILRWDPPNLETLVRSKQSTENIPYARCQYRVQVKAVYSNGCGLGGSDWSEVYIYCNEDWLITVMSVIIPASLFLFVILFLCCTEKKTQPSLIFKAILNSSSKEQKVRPTTSSEVFHNPV</sequence>
<reference evidence="2" key="2">
    <citation type="submission" date="2020-02" db="EMBL/GenBank/DDBJ databases">
        <title>Esox lucius (northern pike) genome, fEsoLuc1, primary haplotype.</title>
        <authorList>
            <person name="Myers G."/>
            <person name="Karagic N."/>
            <person name="Meyer A."/>
            <person name="Pippel M."/>
            <person name="Reichard M."/>
            <person name="Winkler S."/>
            <person name="Tracey A."/>
            <person name="Sims Y."/>
            <person name="Howe K."/>
            <person name="Rhie A."/>
            <person name="Formenti G."/>
            <person name="Durbin R."/>
            <person name="Fedrigo O."/>
            <person name="Jarvis E.D."/>
        </authorList>
    </citation>
    <scope>NUCLEOTIDE SEQUENCE [LARGE SCALE GENOMIC DNA]</scope>
</reference>
<dbReference type="Bgee" id="ENSELUG00000020368">
    <property type="expression patterns" value="Expressed in heart and 11 other cell types or tissues"/>
</dbReference>
<dbReference type="InterPro" id="IPR036116">
    <property type="entry name" value="FN3_sf"/>
</dbReference>
<dbReference type="Gene3D" id="2.60.40.10">
    <property type="entry name" value="Immunoglobulins"/>
    <property type="match status" value="1"/>
</dbReference>
<dbReference type="SUPFAM" id="SSF49265">
    <property type="entry name" value="Fibronectin type III"/>
    <property type="match status" value="2"/>
</dbReference>
<keyword evidence="1" id="KW-0472">Membrane</keyword>
<dbReference type="GeneTree" id="ENSGT00980000199875"/>
<reference evidence="2" key="4">
    <citation type="submission" date="2025-09" db="UniProtKB">
        <authorList>
            <consortium name="Ensembl"/>
        </authorList>
    </citation>
    <scope>IDENTIFICATION</scope>
</reference>
<feature type="transmembrane region" description="Helical" evidence="1">
    <location>
        <begin position="146"/>
        <end position="168"/>
    </location>
</feature>
<reference evidence="3" key="1">
    <citation type="journal article" date="2014" name="PLoS ONE">
        <title>The genome and linkage map of the northern pike (Esox lucius): conserved synteny revealed between the salmonid sister group and the Neoteleostei.</title>
        <authorList>
            <person name="Rondeau E.B."/>
            <person name="Minkley D.R."/>
            <person name="Leong J.S."/>
            <person name="Messmer A.M."/>
            <person name="Jantzen J.R."/>
            <person name="von Schalburg K.R."/>
            <person name="Lemon C."/>
            <person name="Bird N.H."/>
            <person name="Koop B.F."/>
        </authorList>
    </citation>
    <scope>NUCLEOTIDE SEQUENCE</scope>
</reference>
<organism evidence="2 3">
    <name type="scientific">Esox lucius</name>
    <name type="common">Northern pike</name>
    <dbReference type="NCBI Taxonomy" id="8010"/>
    <lineage>
        <taxon>Eukaryota</taxon>
        <taxon>Metazoa</taxon>
        <taxon>Chordata</taxon>
        <taxon>Craniata</taxon>
        <taxon>Vertebrata</taxon>
        <taxon>Euteleostomi</taxon>
        <taxon>Actinopterygii</taxon>
        <taxon>Neopterygii</taxon>
        <taxon>Teleostei</taxon>
        <taxon>Protacanthopterygii</taxon>
        <taxon>Esociformes</taxon>
        <taxon>Esocidae</taxon>
        <taxon>Esox</taxon>
    </lineage>
</organism>